<sequence>MASPDDYRRQANYRFDSADGPMMAVPVPGRPAPSNVTDGRFFGDEDWAAFGGALPAEANTAETAARVAAVFFCVSIIAEAVGSLALEFKDDNGPRNDFPLANVLAYEPNHLQTGAEFWAAMAFCAVLRGEAFAEPTVSFDGLEVWALHPLRTTSEWGERSLTVQYQSETGPRRLLPQELFWFTGIADGGLRPLTPWKQAKGAIDFQLALEVGSRAFFRNDRRPSGIVTTEQKLSDESAKRISEGVQKWKRGGTPVFEQGLKYDAVGSSNTDAQLVELFRQRTLEMARYWRIPRSMIADEGGNAGNNEQDTRSFVNWALRPLTRRIEQAITVRMLPPDLRAQKVRAKFNLDSMLRGDAATQWKNAVLARTASVMSVDELRTGWFGLAPLSVDWSKDARTPLNSNRAADTLTGGESAPQDKVE</sequence>
<protein>
    <submittedName>
        <fullName evidence="2">Phage portal protein</fullName>
    </submittedName>
</protein>
<dbReference type="InterPro" id="IPR006427">
    <property type="entry name" value="Portal_HK97"/>
</dbReference>
<comment type="caution">
    <text evidence="2">The sequence shown here is derived from an EMBL/GenBank/DDBJ whole genome shotgun (WGS) entry which is preliminary data.</text>
</comment>
<reference evidence="2 3" key="1">
    <citation type="submission" date="2020-12" db="EMBL/GenBank/DDBJ databases">
        <title>Sphingomonas sp.</title>
        <authorList>
            <person name="Kim M.K."/>
        </authorList>
    </citation>
    <scope>NUCLEOTIDE SEQUENCE [LARGE SCALE GENOMIC DNA]</scope>
    <source>
        <strain evidence="2 3">BT552</strain>
    </source>
</reference>
<feature type="region of interest" description="Disordered" evidence="1">
    <location>
        <begin position="397"/>
        <end position="421"/>
    </location>
</feature>
<name>A0ABS2D609_9SPHN</name>
<evidence type="ECO:0000313" key="3">
    <source>
        <dbReference type="Proteomes" id="UP000763641"/>
    </source>
</evidence>
<evidence type="ECO:0000256" key="1">
    <source>
        <dbReference type="SAM" id="MobiDB-lite"/>
    </source>
</evidence>
<dbReference type="Proteomes" id="UP000763641">
    <property type="component" value="Unassembled WGS sequence"/>
</dbReference>
<evidence type="ECO:0000313" key="2">
    <source>
        <dbReference type="EMBL" id="MBM6576354.1"/>
    </source>
</evidence>
<dbReference type="InterPro" id="IPR006944">
    <property type="entry name" value="Phage/GTA_portal"/>
</dbReference>
<organism evidence="2 3">
    <name type="scientific">Sphingomonas longa</name>
    <dbReference type="NCBI Taxonomy" id="2778730"/>
    <lineage>
        <taxon>Bacteria</taxon>
        <taxon>Pseudomonadati</taxon>
        <taxon>Pseudomonadota</taxon>
        <taxon>Alphaproteobacteria</taxon>
        <taxon>Sphingomonadales</taxon>
        <taxon>Sphingomonadaceae</taxon>
        <taxon>Sphingomonas</taxon>
    </lineage>
</organism>
<proteinExistence type="predicted"/>
<keyword evidence="3" id="KW-1185">Reference proteome</keyword>
<dbReference type="Pfam" id="PF04860">
    <property type="entry name" value="Phage_portal"/>
    <property type="match status" value="1"/>
</dbReference>
<gene>
    <name evidence="2" type="ORF">ILT43_08210</name>
</gene>
<dbReference type="EMBL" id="JAFEMC010000002">
    <property type="protein sequence ID" value="MBM6576354.1"/>
    <property type="molecule type" value="Genomic_DNA"/>
</dbReference>
<dbReference type="NCBIfam" id="TIGR01537">
    <property type="entry name" value="portal_HK97"/>
    <property type="match status" value="1"/>
</dbReference>
<dbReference type="RefSeq" id="WP_204198189.1">
    <property type="nucleotide sequence ID" value="NZ_JAFEMC010000002.1"/>
</dbReference>
<accession>A0ABS2D609</accession>